<protein>
    <submittedName>
        <fullName evidence="10">Permease</fullName>
    </submittedName>
</protein>
<dbReference type="GO" id="GO:0005886">
    <property type="term" value="C:plasma membrane"/>
    <property type="evidence" value="ECO:0007669"/>
    <property type="project" value="UniProtKB-SubCell"/>
</dbReference>
<feature type="domain" description="MacB-like periplasmic core" evidence="9">
    <location>
        <begin position="22"/>
        <end position="224"/>
    </location>
</feature>
<dbReference type="EMBL" id="BMFV01000062">
    <property type="protein sequence ID" value="GGH88977.1"/>
    <property type="molecule type" value="Genomic_DNA"/>
</dbReference>
<keyword evidence="2" id="KW-1003">Cell membrane</keyword>
<proteinExistence type="inferred from homology"/>
<feature type="domain" description="ABC3 transporter permease C-terminal" evidence="8">
    <location>
        <begin position="268"/>
        <end position="380"/>
    </location>
</feature>
<evidence type="ECO:0000256" key="5">
    <source>
        <dbReference type="ARBA" id="ARBA00023136"/>
    </source>
</evidence>
<dbReference type="PANTHER" id="PTHR30572">
    <property type="entry name" value="MEMBRANE COMPONENT OF TRANSPORTER-RELATED"/>
    <property type="match status" value="1"/>
</dbReference>
<dbReference type="InterPro" id="IPR003838">
    <property type="entry name" value="ABC3_permease_C"/>
</dbReference>
<dbReference type="PANTHER" id="PTHR30572:SF4">
    <property type="entry name" value="ABC TRANSPORTER PERMEASE YTRF"/>
    <property type="match status" value="1"/>
</dbReference>
<evidence type="ECO:0000259" key="9">
    <source>
        <dbReference type="Pfam" id="PF12704"/>
    </source>
</evidence>
<evidence type="ECO:0000256" key="3">
    <source>
        <dbReference type="ARBA" id="ARBA00022692"/>
    </source>
</evidence>
<reference evidence="10" key="1">
    <citation type="journal article" date="2014" name="Int. J. Syst. Evol. Microbiol.">
        <title>Complete genome sequence of Corynebacterium casei LMG S-19264T (=DSM 44701T), isolated from a smear-ripened cheese.</title>
        <authorList>
            <consortium name="US DOE Joint Genome Institute (JGI-PGF)"/>
            <person name="Walter F."/>
            <person name="Albersmeier A."/>
            <person name="Kalinowski J."/>
            <person name="Ruckert C."/>
        </authorList>
    </citation>
    <scope>NUCLEOTIDE SEQUENCE</scope>
    <source>
        <strain evidence="10">CGMCC 1.12777</strain>
    </source>
</reference>
<keyword evidence="5 7" id="KW-0472">Membrane</keyword>
<comment type="caution">
    <text evidence="10">The sequence shown here is derived from an EMBL/GenBank/DDBJ whole genome shotgun (WGS) entry which is preliminary data.</text>
</comment>
<keyword evidence="4 7" id="KW-1133">Transmembrane helix</keyword>
<dbReference type="InterPro" id="IPR025857">
    <property type="entry name" value="MacB_PCD"/>
</dbReference>
<dbReference type="GO" id="GO:0022857">
    <property type="term" value="F:transmembrane transporter activity"/>
    <property type="evidence" value="ECO:0007669"/>
    <property type="project" value="TreeGrafter"/>
</dbReference>
<keyword evidence="3 7" id="KW-0812">Transmembrane</keyword>
<feature type="transmembrane region" description="Helical" evidence="7">
    <location>
        <begin position="308"/>
        <end position="333"/>
    </location>
</feature>
<dbReference type="Pfam" id="PF12704">
    <property type="entry name" value="MacB_PCD"/>
    <property type="match status" value="1"/>
</dbReference>
<sequence>MSIFTSIKMAMRNIKGNKMRALLTMLGIIIGVSSVITLVSIGQGSSQSVSESINDLGTNLLTVNISNTDIPFTLDDVDKVKEIDGVKNVSPVLSGRVTLKNGKTTSTVSFTGSNASYEDVRNLSISNGRFITDIDMDYRQKVVVLGSDTATTLFGRENPVDQKVLVNGESYRVVGVLASKGGSMGQNSDDTVIIPFSTAQRLLGTTHITQFYAQADSQDTINRTMLMIERNLYEVFGDADSYSVANQQDVMDTMSSVNDTMTMLLGGIASISLLVGGIGIMNIMFVSVTERTKEIGIRKSIGAKRKDILLQFLIEAIVLSALGGIIGVGLGLLATKIYTLATGSVAAYSLSVILASFLFSLAVGVIFGVFPANKASKLNPIQALRFE</sequence>
<evidence type="ECO:0000256" key="2">
    <source>
        <dbReference type="ARBA" id="ARBA00022475"/>
    </source>
</evidence>
<evidence type="ECO:0000256" key="4">
    <source>
        <dbReference type="ARBA" id="ARBA00022989"/>
    </source>
</evidence>
<evidence type="ECO:0000256" key="6">
    <source>
        <dbReference type="ARBA" id="ARBA00038076"/>
    </source>
</evidence>
<dbReference type="Pfam" id="PF02687">
    <property type="entry name" value="FtsX"/>
    <property type="match status" value="1"/>
</dbReference>
<name>A0A8J3A0G1_9BACL</name>
<dbReference type="RefSeq" id="WP_188499404.1">
    <property type="nucleotide sequence ID" value="NZ_BMFV01000062.1"/>
</dbReference>
<comment type="similarity">
    <text evidence="6">Belongs to the ABC-4 integral membrane protein family.</text>
</comment>
<organism evidence="10 11">
    <name type="scientific">Pullulanibacillus pueri</name>
    <dbReference type="NCBI Taxonomy" id="1437324"/>
    <lineage>
        <taxon>Bacteria</taxon>
        <taxon>Bacillati</taxon>
        <taxon>Bacillota</taxon>
        <taxon>Bacilli</taxon>
        <taxon>Bacillales</taxon>
        <taxon>Sporolactobacillaceae</taxon>
        <taxon>Pullulanibacillus</taxon>
    </lineage>
</organism>
<evidence type="ECO:0000256" key="7">
    <source>
        <dbReference type="SAM" id="Phobius"/>
    </source>
</evidence>
<reference evidence="10" key="2">
    <citation type="submission" date="2020-09" db="EMBL/GenBank/DDBJ databases">
        <authorList>
            <person name="Sun Q."/>
            <person name="Zhou Y."/>
        </authorList>
    </citation>
    <scope>NUCLEOTIDE SEQUENCE</scope>
    <source>
        <strain evidence="10">CGMCC 1.12777</strain>
    </source>
</reference>
<evidence type="ECO:0000313" key="10">
    <source>
        <dbReference type="EMBL" id="GGH88977.1"/>
    </source>
</evidence>
<keyword evidence="11" id="KW-1185">Reference proteome</keyword>
<feature type="transmembrane region" description="Helical" evidence="7">
    <location>
        <begin position="263"/>
        <end position="288"/>
    </location>
</feature>
<comment type="subcellular location">
    <subcellularLocation>
        <location evidence="1">Cell membrane</location>
        <topology evidence="1">Multi-pass membrane protein</topology>
    </subcellularLocation>
</comment>
<dbReference type="Proteomes" id="UP000656813">
    <property type="component" value="Unassembled WGS sequence"/>
</dbReference>
<gene>
    <name evidence="10" type="ORF">GCM10007096_42530</name>
</gene>
<accession>A0A8J3A0G1</accession>
<dbReference type="AlphaFoldDB" id="A0A8J3A0G1"/>
<evidence type="ECO:0000259" key="8">
    <source>
        <dbReference type="Pfam" id="PF02687"/>
    </source>
</evidence>
<evidence type="ECO:0000256" key="1">
    <source>
        <dbReference type="ARBA" id="ARBA00004651"/>
    </source>
</evidence>
<dbReference type="InterPro" id="IPR050250">
    <property type="entry name" value="Macrolide_Exporter_MacB"/>
</dbReference>
<evidence type="ECO:0000313" key="11">
    <source>
        <dbReference type="Proteomes" id="UP000656813"/>
    </source>
</evidence>
<feature type="transmembrane region" description="Helical" evidence="7">
    <location>
        <begin position="21"/>
        <end position="42"/>
    </location>
</feature>
<feature type="transmembrane region" description="Helical" evidence="7">
    <location>
        <begin position="345"/>
        <end position="370"/>
    </location>
</feature>